<evidence type="ECO:0000256" key="1">
    <source>
        <dbReference type="SAM" id="MobiDB-lite"/>
    </source>
</evidence>
<dbReference type="EMBL" id="PYGC01000015">
    <property type="protein sequence ID" value="PSK80497.1"/>
    <property type="molecule type" value="Genomic_DNA"/>
</dbReference>
<evidence type="ECO:0000313" key="3">
    <source>
        <dbReference type="Proteomes" id="UP000240621"/>
    </source>
</evidence>
<gene>
    <name evidence="2" type="ORF">CLV93_11527</name>
</gene>
<protein>
    <submittedName>
        <fullName evidence="2">Uncharacterized protein</fullName>
    </submittedName>
</protein>
<dbReference type="Proteomes" id="UP000240621">
    <property type="component" value="Unassembled WGS sequence"/>
</dbReference>
<proteinExistence type="predicted"/>
<reference evidence="2 3" key="1">
    <citation type="submission" date="2018-03" db="EMBL/GenBank/DDBJ databases">
        <title>Genomic Encyclopedia of Archaeal and Bacterial Type Strains, Phase II (KMG-II): from individual species to whole genera.</title>
        <authorList>
            <person name="Goeker M."/>
        </authorList>
    </citation>
    <scope>NUCLEOTIDE SEQUENCE [LARGE SCALE GENOMIC DNA]</scope>
    <source>
        <strain evidence="2 3">DSM 27267</strain>
    </source>
</reference>
<accession>A0A2P8C6D0</accession>
<comment type="caution">
    <text evidence="2">The sequence shown here is derived from an EMBL/GenBank/DDBJ whole genome shotgun (WGS) entry which is preliminary data.</text>
</comment>
<feature type="region of interest" description="Disordered" evidence="1">
    <location>
        <begin position="15"/>
        <end position="49"/>
    </location>
</feature>
<sequence length="49" mass="5838">MEYFNFPRLKAFRSGKNKHCLASTSENQQQNNMKIRKDTTHPLRNIELT</sequence>
<name>A0A2P8C6D0_9BACT</name>
<dbReference type="AlphaFoldDB" id="A0A2P8C6D0"/>
<feature type="compositionally biased region" description="Polar residues" evidence="1">
    <location>
        <begin position="22"/>
        <end position="33"/>
    </location>
</feature>
<evidence type="ECO:0000313" key="2">
    <source>
        <dbReference type="EMBL" id="PSK80497.1"/>
    </source>
</evidence>
<organism evidence="2 3">
    <name type="scientific">Prolixibacter denitrificans</name>
    <dbReference type="NCBI Taxonomy" id="1541063"/>
    <lineage>
        <taxon>Bacteria</taxon>
        <taxon>Pseudomonadati</taxon>
        <taxon>Bacteroidota</taxon>
        <taxon>Bacteroidia</taxon>
        <taxon>Marinilabiliales</taxon>
        <taxon>Prolixibacteraceae</taxon>
        <taxon>Prolixibacter</taxon>
    </lineage>
</organism>